<dbReference type="GO" id="GO:0005743">
    <property type="term" value="C:mitochondrial inner membrane"/>
    <property type="evidence" value="ECO:0007669"/>
    <property type="project" value="TreeGrafter"/>
</dbReference>
<gene>
    <name evidence="9" type="ORF">ANANG_G00055460</name>
</gene>
<evidence type="ECO:0000256" key="7">
    <source>
        <dbReference type="ARBA" id="ARBA00023033"/>
    </source>
</evidence>
<dbReference type="GO" id="GO:0071375">
    <property type="term" value="P:cellular response to peptide hormone stimulus"/>
    <property type="evidence" value="ECO:0007669"/>
    <property type="project" value="TreeGrafter"/>
</dbReference>
<name>A0A9D3MMW8_ANGAN</name>
<keyword evidence="4" id="KW-0479">Metal-binding</keyword>
<keyword evidence="6" id="KW-0408">Iron</keyword>
<organism evidence="9 10">
    <name type="scientific">Anguilla anguilla</name>
    <name type="common">European freshwater eel</name>
    <name type="synonym">Muraena anguilla</name>
    <dbReference type="NCBI Taxonomy" id="7936"/>
    <lineage>
        <taxon>Eukaryota</taxon>
        <taxon>Metazoa</taxon>
        <taxon>Chordata</taxon>
        <taxon>Craniata</taxon>
        <taxon>Vertebrata</taxon>
        <taxon>Euteleostomi</taxon>
        <taxon>Actinopterygii</taxon>
        <taxon>Neopterygii</taxon>
        <taxon>Teleostei</taxon>
        <taxon>Anguilliformes</taxon>
        <taxon>Anguillidae</taxon>
        <taxon>Anguilla</taxon>
    </lineage>
</organism>
<dbReference type="GO" id="GO:0008203">
    <property type="term" value="P:cholesterol metabolic process"/>
    <property type="evidence" value="ECO:0007669"/>
    <property type="project" value="TreeGrafter"/>
</dbReference>
<dbReference type="InterPro" id="IPR050479">
    <property type="entry name" value="CYP11_CYP27_families"/>
</dbReference>
<keyword evidence="7" id="KW-0503">Monooxygenase</keyword>
<protein>
    <submittedName>
        <fullName evidence="9">Uncharacterized protein</fullName>
    </submittedName>
</protein>
<dbReference type="Proteomes" id="UP001044222">
    <property type="component" value="Unassembled WGS sequence"/>
</dbReference>
<evidence type="ECO:0000313" key="9">
    <source>
        <dbReference type="EMBL" id="KAG5851784.1"/>
    </source>
</evidence>
<comment type="similarity">
    <text evidence="2">Belongs to the cytochrome P450 family.</text>
</comment>
<reference evidence="9" key="1">
    <citation type="submission" date="2021-01" db="EMBL/GenBank/DDBJ databases">
        <title>A chromosome-scale assembly of European eel, Anguilla anguilla.</title>
        <authorList>
            <person name="Henkel C."/>
            <person name="Jong-Raadsen S.A."/>
            <person name="Dufour S."/>
            <person name="Weltzien F.-A."/>
            <person name="Palstra A.P."/>
            <person name="Pelster B."/>
            <person name="Spaink H.P."/>
            <person name="Van Den Thillart G.E."/>
            <person name="Jansen H."/>
            <person name="Zahm M."/>
            <person name="Klopp C."/>
            <person name="Cedric C."/>
            <person name="Louis A."/>
            <person name="Berthelot C."/>
            <person name="Parey E."/>
            <person name="Roest Crollius H."/>
            <person name="Montfort J."/>
            <person name="Robinson-Rechavi M."/>
            <person name="Bucao C."/>
            <person name="Bouchez O."/>
            <person name="Gislard M."/>
            <person name="Lluch J."/>
            <person name="Milhes M."/>
            <person name="Lampietro C."/>
            <person name="Lopez Roques C."/>
            <person name="Donnadieu C."/>
            <person name="Braasch I."/>
            <person name="Desvignes T."/>
            <person name="Postlethwait J."/>
            <person name="Bobe J."/>
            <person name="Guiguen Y."/>
            <person name="Dirks R."/>
        </authorList>
    </citation>
    <scope>NUCLEOTIDE SEQUENCE</scope>
    <source>
        <strain evidence="9">Tag_6206</strain>
        <tissue evidence="9">Liver</tissue>
    </source>
</reference>
<dbReference type="GO" id="GO:0005506">
    <property type="term" value="F:iron ion binding"/>
    <property type="evidence" value="ECO:0007669"/>
    <property type="project" value="InterPro"/>
</dbReference>
<dbReference type="GO" id="GO:0006704">
    <property type="term" value="P:glucocorticoid biosynthetic process"/>
    <property type="evidence" value="ECO:0007669"/>
    <property type="project" value="TreeGrafter"/>
</dbReference>
<comment type="caution">
    <text evidence="9">The sequence shown here is derived from an EMBL/GenBank/DDBJ whole genome shotgun (WGS) entry which is preliminary data.</text>
</comment>
<evidence type="ECO:0000256" key="5">
    <source>
        <dbReference type="ARBA" id="ARBA00023002"/>
    </source>
</evidence>
<dbReference type="AlphaFoldDB" id="A0A9D3MMW8"/>
<dbReference type="InterPro" id="IPR036396">
    <property type="entry name" value="Cyt_P450_sf"/>
</dbReference>
<dbReference type="PANTHER" id="PTHR24279:SF123">
    <property type="entry name" value="CYTOCHROME P450 FAMILY 27 SUBFAMILY A MEMBER 1"/>
    <property type="match status" value="1"/>
</dbReference>
<feature type="region of interest" description="Disordered" evidence="8">
    <location>
        <begin position="67"/>
        <end position="88"/>
    </location>
</feature>
<evidence type="ECO:0000256" key="1">
    <source>
        <dbReference type="ARBA" id="ARBA00001971"/>
    </source>
</evidence>
<dbReference type="GO" id="GO:0034650">
    <property type="term" value="P:cortisol metabolic process"/>
    <property type="evidence" value="ECO:0007669"/>
    <property type="project" value="TreeGrafter"/>
</dbReference>
<dbReference type="GO" id="GO:0016705">
    <property type="term" value="F:oxidoreductase activity, acting on paired donors, with incorporation or reduction of molecular oxygen"/>
    <property type="evidence" value="ECO:0007669"/>
    <property type="project" value="InterPro"/>
</dbReference>
<dbReference type="EMBL" id="JAFIRN010000003">
    <property type="protein sequence ID" value="KAG5851784.1"/>
    <property type="molecule type" value="Genomic_DNA"/>
</dbReference>
<keyword evidence="10" id="KW-1185">Reference proteome</keyword>
<evidence type="ECO:0000313" key="10">
    <source>
        <dbReference type="Proteomes" id="UP001044222"/>
    </source>
</evidence>
<dbReference type="Gene3D" id="1.10.630.10">
    <property type="entry name" value="Cytochrome P450"/>
    <property type="match status" value="1"/>
</dbReference>
<evidence type="ECO:0000256" key="6">
    <source>
        <dbReference type="ARBA" id="ARBA00023004"/>
    </source>
</evidence>
<sequence length="296" mass="32351">MAFTYERSNKDTCRCVLTQKLCPCKAGDCVTSLFIRLQLVCFCLPGMWTTVVLRSALRPKSHGLTMATLPDSTTHRSKSGSGGLNVPTTAVKTGRYKTINDLPGPSLATTAYWLFVKGYANKSHVMQVESRTPEALRPDLEVAEVRPFDVVNVASPEPIAQVIRQEGRYPARTELPHWKEYRDLRGQASGLHVDMGSGWHRIRGVLNPRMLKLKEVSAYAPVGDPGRFACSYVAPTRGPSATSPANSTISASKALPPSCLRRGWGACGTRSPGDTLRFITAVNDMLTLSETVLFLP</sequence>
<proteinExistence type="inferred from homology"/>
<evidence type="ECO:0000256" key="3">
    <source>
        <dbReference type="ARBA" id="ARBA00022617"/>
    </source>
</evidence>
<evidence type="ECO:0000256" key="2">
    <source>
        <dbReference type="ARBA" id="ARBA00010617"/>
    </source>
</evidence>
<keyword evidence="3" id="KW-0349">Heme</keyword>
<dbReference type="PANTHER" id="PTHR24279">
    <property type="entry name" value="CYTOCHROME P450"/>
    <property type="match status" value="1"/>
</dbReference>
<accession>A0A9D3MMW8</accession>
<dbReference type="GO" id="GO:0020037">
    <property type="term" value="F:heme binding"/>
    <property type="evidence" value="ECO:0007669"/>
    <property type="project" value="InterPro"/>
</dbReference>
<comment type="cofactor">
    <cofactor evidence="1">
        <name>heme</name>
        <dbReference type="ChEBI" id="CHEBI:30413"/>
    </cofactor>
</comment>
<dbReference type="GO" id="GO:0004497">
    <property type="term" value="F:monooxygenase activity"/>
    <property type="evidence" value="ECO:0007669"/>
    <property type="project" value="UniProtKB-KW"/>
</dbReference>
<dbReference type="GO" id="GO:0006700">
    <property type="term" value="P:C21-steroid hormone biosynthetic process"/>
    <property type="evidence" value="ECO:0007669"/>
    <property type="project" value="TreeGrafter"/>
</dbReference>
<keyword evidence="5" id="KW-0560">Oxidoreductase</keyword>
<evidence type="ECO:0000256" key="8">
    <source>
        <dbReference type="SAM" id="MobiDB-lite"/>
    </source>
</evidence>
<evidence type="ECO:0000256" key="4">
    <source>
        <dbReference type="ARBA" id="ARBA00022723"/>
    </source>
</evidence>